<keyword evidence="2" id="KW-1185">Reference proteome</keyword>
<evidence type="ECO:0000313" key="2">
    <source>
        <dbReference type="Proteomes" id="UP001177023"/>
    </source>
</evidence>
<comment type="caution">
    <text evidence="1">The sequence shown here is derived from an EMBL/GenBank/DDBJ whole genome shotgun (WGS) entry which is preliminary data.</text>
</comment>
<accession>A0AA36C7E8</accession>
<organism evidence="1 2">
    <name type="scientific">Mesorhabditis spiculigera</name>
    <dbReference type="NCBI Taxonomy" id="96644"/>
    <lineage>
        <taxon>Eukaryota</taxon>
        <taxon>Metazoa</taxon>
        <taxon>Ecdysozoa</taxon>
        <taxon>Nematoda</taxon>
        <taxon>Chromadorea</taxon>
        <taxon>Rhabditida</taxon>
        <taxon>Rhabditina</taxon>
        <taxon>Rhabditomorpha</taxon>
        <taxon>Rhabditoidea</taxon>
        <taxon>Rhabditidae</taxon>
        <taxon>Mesorhabditinae</taxon>
        <taxon>Mesorhabditis</taxon>
    </lineage>
</organism>
<sequence length="80" mass="9123">MRGSSSSVTAEIDAISDISFRENLYGYNLQGADMSRIAKPLTFPLDDEWISEFRDSCTVFWRDPFWENTDCITSDATVTE</sequence>
<protein>
    <submittedName>
        <fullName evidence="1">Uncharacterized protein</fullName>
    </submittedName>
</protein>
<dbReference type="AlphaFoldDB" id="A0AA36C7E8"/>
<dbReference type="Proteomes" id="UP001177023">
    <property type="component" value="Unassembled WGS sequence"/>
</dbReference>
<gene>
    <name evidence="1" type="ORF">MSPICULIGERA_LOCUS2063</name>
</gene>
<dbReference type="EMBL" id="CATQJA010000638">
    <property type="protein sequence ID" value="CAJ0562229.1"/>
    <property type="molecule type" value="Genomic_DNA"/>
</dbReference>
<evidence type="ECO:0000313" key="1">
    <source>
        <dbReference type="EMBL" id="CAJ0562229.1"/>
    </source>
</evidence>
<proteinExistence type="predicted"/>
<reference evidence="1" key="1">
    <citation type="submission" date="2023-06" db="EMBL/GenBank/DDBJ databases">
        <authorList>
            <person name="Delattre M."/>
        </authorList>
    </citation>
    <scope>NUCLEOTIDE SEQUENCE</scope>
    <source>
        <strain evidence="1">AF72</strain>
    </source>
</reference>
<name>A0AA36C7E8_9BILA</name>
<feature type="non-terminal residue" evidence="1">
    <location>
        <position position="80"/>
    </location>
</feature>